<evidence type="ECO:0000259" key="1">
    <source>
        <dbReference type="Pfam" id="PF01261"/>
    </source>
</evidence>
<dbReference type="GO" id="GO:0016853">
    <property type="term" value="F:isomerase activity"/>
    <property type="evidence" value="ECO:0007669"/>
    <property type="project" value="UniProtKB-KW"/>
</dbReference>
<geneLocation type="plasmid" evidence="2">
    <name>pPSED02</name>
</geneLocation>
<dbReference type="PANTHER" id="PTHR12110">
    <property type="entry name" value="HYDROXYPYRUVATE ISOMERASE"/>
    <property type="match status" value="1"/>
</dbReference>
<feature type="domain" description="Xylose isomerase-like TIM barrel" evidence="1">
    <location>
        <begin position="29"/>
        <end position="175"/>
    </location>
</feature>
<name>F2L714_PSEUX</name>
<protein>
    <submittedName>
        <fullName evidence="2">Xylose isomerase domain-containing protein TIM barrel</fullName>
    </submittedName>
</protein>
<dbReference type="InterPro" id="IPR050312">
    <property type="entry name" value="IolE/XylAMocC-like"/>
</dbReference>
<organism evidence="2">
    <name type="scientific">Pseudonocardia dioxanivorans (strain ATCC 55486 / DSM 44775 / JCM 13855 / CB1190)</name>
    <dbReference type="NCBI Taxonomy" id="675635"/>
    <lineage>
        <taxon>Bacteria</taxon>
        <taxon>Bacillati</taxon>
        <taxon>Actinomycetota</taxon>
        <taxon>Actinomycetes</taxon>
        <taxon>Pseudonocardiales</taxon>
        <taxon>Pseudonocardiaceae</taxon>
        <taxon>Pseudonocardia</taxon>
    </lineage>
</organism>
<accession>F2L714</accession>
<sequence length="273" mass="30071">MADGMRESVAVRPGVCSIALRQLSSDEVVRLAESSGAAGIEWGADVHVPPGDAAGAERLAERCRDAGIECVSYGTYLQAGTADVLHQLGPVLDVAEALGVGNIRIWGELGITPDAASDERRRVVDGVRAVVPLITGRGFTASLEYHRQTITATAESAAALLRQIDDPRFFVYWQPDGPGSVADLVAEYRSVAARVSHLHLFAWRSYEDRYPLVAWRYLWREILRHSREPGLWGRDRFALIEHVKDDRPEQLAADLATLTSWLSVRQTEGENRS</sequence>
<dbReference type="Gene3D" id="3.20.20.150">
    <property type="entry name" value="Divalent-metal-dependent TIM barrel enzymes"/>
    <property type="match status" value="1"/>
</dbReference>
<keyword evidence="2" id="KW-0614">Plasmid</keyword>
<dbReference type="AlphaFoldDB" id="F2L714"/>
<gene>
    <name evidence="2" type="ORF">Psed_6921</name>
</gene>
<dbReference type="EMBL" id="CP002596">
    <property type="protein sequence ID" value="AEA28987.1"/>
    <property type="molecule type" value="Genomic_DNA"/>
</dbReference>
<dbReference type="InterPro" id="IPR036237">
    <property type="entry name" value="Xyl_isomerase-like_sf"/>
</dbReference>
<dbReference type="PANTHER" id="PTHR12110:SF41">
    <property type="entry name" value="INOSOSE DEHYDRATASE"/>
    <property type="match status" value="1"/>
</dbReference>
<dbReference type="RefSeq" id="WP_014203876.1">
    <property type="nucleotide sequence ID" value="NZ_CP002596.1"/>
</dbReference>
<reference evidence="2" key="1">
    <citation type="journal article" date="2011" name="J. Bacteriol.">
        <title>Genome sequence of the 1,4-dioxane-degrading Pseudonocardia dioxanivorans strain CB1190.</title>
        <authorList>
            <person name="Sales C.M."/>
            <person name="Mahendra S."/>
            <person name="Grostern A."/>
            <person name="Parales R.E."/>
            <person name="Goodwin L.A."/>
            <person name="Woyke T."/>
            <person name="Nolan M."/>
            <person name="Lapidus A."/>
            <person name="Chertkov O."/>
            <person name="Ovchinnikova G."/>
            <person name="Sczyrba A."/>
            <person name="Alvarez-Cohen L."/>
        </authorList>
    </citation>
    <scope>NUCLEOTIDE SEQUENCE</scope>
    <source>
        <strain evidence="2">CB1190</strain>
        <plasmid evidence="2">pPSED02</plasmid>
    </source>
</reference>
<dbReference type="Pfam" id="PF01261">
    <property type="entry name" value="AP_endonuc_2"/>
    <property type="match status" value="1"/>
</dbReference>
<dbReference type="InterPro" id="IPR013022">
    <property type="entry name" value="Xyl_isomerase-like_TIM-brl"/>
</dbReference>
<evidence type="ECO:0000313" key="2">
    <source>
        <dbReference type="EMBL" id="AEA28987.1"/>
    </source>
</evidence>
<dbReference type="SUPFAM" id="SSF51658">
    <property type="entry name" value="Xylose isomerase-like"/>
    <property type="match status" value="1"/>
</dbReference>
<keyword evidence="2" id="KW-0413">Isomerase</keyword>
<proteinExistence type="predicted"/>